<dbReference type="AlphaFoldDB" id="A0AAP4WV05"/>
<dbReference type="RefSeq" id="WP_303593202.1">
    <property type="nucleotide sequence ID" value="NZ_JAUORK010000005.1"/>
</dbReference>
<dbReference type="Gene3D" id="1.25.40.10">
    <property type="entry name" value="Tetratricopeptide repeat domain"/>
    <property type="match status" value="1"/>
</dbReference>
<proteinExistence type="predicted"/>
<dbReference type="InterPro" id="IPR011990">
    <property type="entry name" value="TPR-like_helical_dom_sf"/>
</dbReference>
<accession>A0AAP4WV05</accession>
<dbReference type="Proteomes" id="UP001170481">
    <property type="component" value="Unassembled WGS sequence"/>
</dbReference>
<organism evidence="1 2">
    <name type="scientific">Cobetia amphilecti</name>
    <dbReference type="NCBI Taxonomy" id="1055104"/>
    <lineage>
        <taxon>Bacteria</taxon>
        <taxon>Pseudomonadati</taxon>
        <taxon>Pseudomonadota</taxon>
        <taxon>Gammaproteobacteria</taxon>
        <taxon>Oceanospirillales</taxon>
        <taxon>Halomonadaceae</taxon>
        <taxon>Cobetia</taxon>
    </lineage>
</organism>
<reference evidence="1" key="1">
    <citation type="submission" date="2023-07" db="EMBL/GenBank/DDBJ databases">
        <title>Genome content predicts the carbon catabolic preferences of heterotrophic bacteria.</title>
        <authorList>
            <person name="Gralka M."/>
        </authorList>
    </citation>
    <scope>NUCLEOTIDE SEQUENCE</scope>
    <source>
        <strain evidence="1">C2R13</strain>
    </source>
</reference>
<evidence type="ECO:0000313" key="2">
    <source>
        <dbReference type="Proteomes" id="UP001170481"/>
    </source>
</evidence>
<comment type="caution">
    <text evidence="1">The sequence shown here is derived from an EMBL/GenBank/DDBJ whole genome shotgun (WGS) entry which is preliminary data.</text>
</comment>
<dbReference type="InterPro" id="IPR019734">
    <property type="entry name" value="TPR_rpt"/>
</dbReference>
<gene>
    <name evidence="1" type="ORF">Q4535_05500</name>
</gene>
<dbReference type="SMART" id="SM00028">
    <property type="entry name" value="TPR"/>
    <property type="match status" value="2"/>
</dbReference>
<dbReference type="EMBL" id="JAUORK010000005">
    <property type="protein sequence ID" value="MDO6671570.1"/>
    <property type="molecule type" value="Genomic_DNA"/>
</dbReference>
<sequence>MDEWKRETQAGNALFEQGDYAMAEQHYLSACHFADIFLMPCADPDSGVAALVVSYQNLAELYRAQGQHPQAMRALQAAHTRLSHALSAPGLCHAHQQALLRGSGQVRMEIMNTVQWLGVTTRRTHQANPAGHSTTRIHH</sequence>
<dbReference type="SUPFAM" id="SSF48452">
    <property type="entry name" value="TPR-like"/>
    <property type="match status" value="1"/>
</dbReference>
<evidence type="ECO:0008006" key="3">
    <source>
        <dbReference type="Google" id="ProtNLM"/>
    </source>
</evidence>
<evidence type="ECO:0000313" key="1">
    <source>
        <dbReference type="EMBL" id="MDO6671570.1"/>
    </source>
</evidence>
<name>A0AAP4WV05_9GAMM</name>
<protein>
    <recommendedName>
        <fullName evidence="3">Tetratricopeptide repeat protein</fullName>
    </recommendedName>
</protein>